<feature type="region of interest" description="Disordered" evidence="2">
    <location>
        <begin position="1603"/>
        <end position="1624"/>
    </location>
</feature>
<feature type="region of interest" description="Disordered" evidence="2">
    <location>
        <begin position="1697"/>
        <end position="1780"/>
    </location>
</feature>
<feature type="compositionally biased region" description="Low complexity" evidence="2">
    <location>
        <begin position="1568"/>
        <end position="1580"/>
    </location>
</feature>
<keyword evidence="5" id="KW-1185">Reference proteome</keyword>
<dbReference type="PANTHER" id="PTHR13561:SF20">
    <property type="entry name" value="DNA TOPOISOMERASE 2-BINDING PROTEIN 1"/>
    <property type="match status" value="1"/>
</dbReference>
<evidence type="ECO:0000256" key="1">
    <source>
        <dbReference type="ARBA" id="ARBA00022737"/>
    </source>
</evidence>
<gene>
    <name evidence="4" type="ORF">C6P46_005075</name>
</gene>
<evidence type="ECO:0000313" key="5">
    <source>
        <dbReference type="Proteomes" id="UP000777482"/>
    </source>
</evidence>
<dbReference type="GO" id="GO:0033314">
    <property type="term" value="P:mitotic DNA replication checkpoint signaling"/>
    <property type="evidence" value="ECO:0007669"/>
    <property type="project" value="TreeGrafter"/>
</dbReference>
<dbReference type="InterPro" id="IPR001357">
    <property type="entry name" value="BRCT_dom"/>
</dbReference>
<proteinExistence type="predicted"/>
<protein>
    <recommendedName>
        <fullName evidence="3">BRCT domain-containing protein</fullName>
    </recommendedName>
</protein>
<feature type="region of interest" description="Disordered" evidence="2">
    <location>
        <begin position="815"/>
        <end position="846"/>
    </location>
</feature>
<feature type="region of interest" description="Disordered" evidence="2">
    <location>
        <begin position="1081"/>
        <end position="1101"/>
    </location>
</feature>
<feature type="compositionally biased region" description="Low complexity" evidence="2">
    <location>
        <begin position="874"/>
        <end position="887"/>
    </location>
</feature>
<reference evidence="4 5" key="1">
    <citation type="submission" date="2020-11" db="EMBL/GenBank/DDBJ databases">
        <title>Kefir isolates.</title>
        <authorList>
            <person name="Marcisauskas S."/>
            <person name="Kim Y."/>
            <person name="Blasche S."/>
        </authorList>
    </citation>
    <scope>NUCLEOTIDE SEQUENCE [LARGE SCALE GENOMIC DNA]</scope>
    <source>
        <strain evidence="4 5">KR</strain>
    </source>
</reference>
<dbReference type="Gene3D" id="3.40.50.10190">
    <property type="entry name" value="BRCT domain"/>
    <property type="match status" value="4"/>
</dbReference>
<name>A0A9P6VZN3_RHOMI</name>
<feature type="compositionally biased region" description="Polar residues" evidence="2">
    <location>
        <begin position="1045"/>
        <end position="1057"/>
    </location>
</feature>
<feature type="compositionally biased region" description="Basic and acidic residues" evidence="2">
    <location>
        <begin position="739"/>
        <end position="755"/>
    </location>
</feature>
<feature type="compositionally biased region" description="Polar residues" evidence="2">
    <location>
        <begin position="1314"/>
        <end position="1350"/>
    </location>
</feature>
<feature type="region of interest" description="Disordered" evidence="2">
    <location>
        <begin position="1557"/>
        <end position="1586"/>
    </location>
</feature>
<dbReference type="GO" id="GO:0006270">
    <property type="term" value="P:DNA replication initiation"/>
    <property type="evidence" value="ECO:0007669"/>
    <property type="project" value="TreeGrafter"/>
</dbReference>
<feature type="compositionally biased region" description="Polar residues" evidence="2">
    <location>
        <begin position="1421"/>
        <end position="1431"/>
    </location>
</feature>
<dbReference type="EMBL" id="PUHQ01000052">
    <property type="protein sequence ID" value="KAG0659584.1"/>
    <property type="molecule type" value="Genomic_DNA"/>
</dbReference>
<feature type="compositionally biased region" description="Basic and acidic residues" evidence="2">
    <location>
        <begin position="1743"/>
        <end position="1761"/>
    </location>
</feature>
<feature type="domain" description="BRCT" evidence="3">
    <location>
        <begin position="71"/>
        <end position="141"/>
    </location>
</feature>
<feature type="compositionally biased region" description="Acidic residues" evidence="2">
    <location>
        <begin position="43"/>
        <end position="54"/>
    </location>
</feature>
<dbReference type="GO" id="GO:0007095">
    <property type="term" value="P:mitotic G2 DNA damage checkpoint signaling"/>
    <property type="evidence" value="ECO:0007669"/>
    <property type="project" value="TreeGrafter"/>
</dbReference>
<sequence>MPHPALRKSNIGRKGPRQVTGKRQVKGTLRPGPVAGPSRNLDEDGGDLDDDEQEGAGGHGMVYGYREALIREGKPLSGCKVSVSGCTAIKEDLWAVAVEYGAERHPGLLADTTHLVAETHDSEKYRVAMQLGIPVLKPSWLWAVRAAWVSGEPVNYQKLEDEHRLPPLAGVVACLTRFARGPYRDSLKAELVRHGATVISQLTNKVTHLIVASPYAPHSQTPPSEKLMQAQRNAHHLRPGFVVVWEGWVQAAISSGGVRPEDAAQYRWQEIPSESQYGKDEAGLTGLPEPRRPGTDVAGAAGLVPDLAPTGIANDRRELSTAEPRAKDPAPSRAVDGFRPDANGTTSDSAMSKPDDARLLKKRRISNRVQDRSDLDVYAAWGVQSAGVADLAAPPSAANTNCGDATAATTVAATANLSSRRAAGTTDAAGTVIRALGERRNDVWSRGGRDHQPQEDHPNASTSSLTRHLRASADNENESGAPQRARCDPIFDGQSFALVNLKGPDPFKLAGQIARYGGNVEVNPAEDVLAAVDWIVVDYAEPDEAFFRSSDQRVVSICWLELCIHFNTLLVPSDRLLERPLPYVCPVPGAEAICAHFSGYSEASPVLHHIRRFLSAIGATFSRQLTRRVTHLVVGSLDEDSADPVGAVPGSNPAKVAKAREWEIPIVSLRTLREEVDELAGRQENTARRASSANLLDVTNSLEKVRTPPPSSPPKANTRLASDESPDSSRRSCSPEQGQGDKPRPEEDRLRDPAESKAVLSPVAPPAGAPQPASRSEPELLRATKGLLRQQTSLLLAKLSDPELGPALEAAKPRAVSARARGQPREPLRAALPRLSPPVATQEEDASLRIDYDDSEQAAARAQILKSLAEDTPGAAASAGRKAATRFARGKDRHYSDRELVASALLRSAGASHSDVTPPPPARHARSVRQAAGRSAHDRYDAVGDHVGHEAERSVKKQAEAAALLYGAQLDLIAHKKSDAMTKLEASANLGSSTACSILANLLACGWRDEILTPPLPSPPNLGSSPGGCKNTTSPNGSRPPLPSRQRSTWTASQPSRNHANVLRAAALFIRGLEIELLLPSAPTNRETQHASDSTDDGDEQDLETASFNLERTLDLLIGIADSHRFGILHAPDTACLDQGTNSGAEPTNDGLWCASGRCCAAVLARADISKVLFDGPDSSSIVDSWLRNGDGLHMGESVTNCSPGDPAYTQRCAIAIVALYVLALQAWSSSGPSTSSSPPGSPPAEKAQVAQRYWHAIGKLAGQFTAHGGLGNKAVDELVDRARYRLEATKRHDLGPSEPWRMAKKNGKAARSSMVSATGTRNGRSSSHQSPPESWKPTSPSRDPPTGSTHELARHQISRLVTQKPARFHFGSEDDLSPVGRRLKPESVAPPRSRCRTPSDADAGSHALLDRNGASHETFPDSSQPETPIQPTSPGPPAHFTPRPPAPPAAGTTSRQGRAVAVLPDDAALPTPPEPKTTNGLAASGALPRTTSIHSFRSSYSTASALSSFRHNPMQRYLEGRLVRVPSNASICTAPPDFASPDSSLYRGKGKGKARLLAPEGAEDTAEGTTTRLGATTGAHPSHDTASRKSWLSRFWHADPERSALDRHRSTAATRGGGTRSQTALDHLRRTLDRHDAASATAIDYWGETEFLEDDDEGVDEVANGFVAAVPPDAALARSTDGKNSTLSRAQRLHENLERATPAAPPAFADRLRSTSGPRAFARTDPTQSNKAPSRGSSYDRNGGRRDHTTPAGSRERRLAPVDSQTSPPKAPHLQQNAKQNAGVAVPMDPLLLELERHSRVGVRTSRDSSESKLPLKVPIRCKTSSIAGTLSIAPAFSTHIAAAWHDLASTSFMAPAVGVRSLIIVAR</sequence>
<dbReference type="SUPFAM" id="SSF52113">
    <property type="entry name" value="BRCT domain"/>
    <property type="match status" value="4"/>
</dbReference>
<organism evidence="4 5">
    <name type="scientific">Rhodotorula mucilaginosa</name>
    <name type="common">Yeast</name>
    <name type="synonym">Rhodotorula rubra</name>
    <dbReference type="NCBI Taxonomy" id="5537"/>
    <lineage>
        <taxon>Eukaryota</taxon>
        <taxon>Fungi</taxon>
        <taxon>Dikarya</taxon>
        <taxon>Basidiomycota</taxon>
        <taxon>Pucciniomycotina</taxon>
        <taxon>Microbotryomycetes</taxon>
        <taxon>Sporidiobolales</taxon>
        <taxon>Sporidiobolaceae</taxon>
        <taxon>Rhodotorula</taxon>
    </lineage>
</organism>
<dbReference type="OrthoDB" id="251770at2759"/>
<dbReference type="InterPro" id="IPR036420">
    <property type="entry name" value="BRCT_dom_sf"/>
</dbReference>
<feature type="domain" description="BRCT" evidence="3">
    <location>
        <begin position="163"/>
        <end position="266"/>
    </location>
</feature>
<dbReference type="Pfam" id="PF12738">
    <property type="entry name" value="PTCB-BRCT"/>
    <property type="match status" value="2"/>
</dbReference>
<dbReference type="Proteomes" id="UP000777482">
    <property type="component" value="Unassembled WGS sequence"/>
</dbReference>
<accession>A0A9P6VZN3</accession>
<feature type="region of interest" description="Disordered" evidence="2">
    <location>
        <begin position="681"/>
        <end position="777"/>
    </location>
</feature>
<keyword evidence="1" id="KW-0677">Repeat</keyword>
<dbReference type="SMART" id="SM00292">
    <property type="entry name" value="BRCT"/>
    <property type="match status" value="4"/>
</dbReference>
<feature type="compositionally biased region" description="Polar residues" evidence="2">
    <location>
        <begin position="1764"/>
        <end position="1780"/>
    </location>
</feature>
<dbReference type="Pfam" id="PF00533">
    <property type="entry name" value="BRCT"/>
    <property type="match status" value="1"/>
</dbReference>
<feature type="region of interest" description="Disordered" evidence="2">
    <location>
        <begin position="1294"/>
        <end position="1487"/>
    </location>
</feature>
<feature type="region of interest" description="Disordered" evidence="2">
    <location>
        <begin position="1016"/>
        <end position="1057"/>
    </location>
</feature>
<feature type="region of interest" description="Disordered" evidence="2">
    <location>
        <begin position="871"/>
        <end position="893"/>
    </location>
</feature>
<feature type="compositionally biased region" description="Basic and acidic residues" evidence="2">
    <location>
        <begin position="443"/>
        <end position="458"/>
    </location>
</feature>
<feature type="compositionally biased region" description="Basic and acidic residues" evidence="2">
    <location>
        <begin position="314"/>
        <end position="330"/>
    </location>
</feature>
<feature type="region of interest" description="Disordered" evidence="2">
    <location>
        <begin position="1"/>
        <end position="57"/>
    </location>
</feature>
<evidence type="ECO:0000259" key="3">
    <source>
        <dbReference type="PROSITE" id="PS50172"/>
    </source>
</evidence>
<feature type="compositionally biased region" description="Polar residues" evidence="2">
    <location>
        <begin position="1726"/>
        <end position="1741"/>
    </location>
</feature>
<feature type="region of interest" description="Disordered" evidence="2">
    <location>
        <begin position="271"/>
        <end position="355"/>
    </location>
</feature>
<evidence type="ECO:0000256" key="2">
    <source>
        <dbReference type="SAM" id="MobiDB-lite"/>
    </source>
</evidence>
<dbReference type="PANTHER" id="PTHR13561">
    <property type="entry name" value="DNA REPLICATION REGULATOR DPB11-RELATED"/>
    <property type="match status" value="1"/>
</dbReference>
<feature type="compositionally biased region" description="Low complexity" evidence="2">
    <location>
        <begin position="829"/>
        <end position="840"/>
    </location>
</feature>
<comment type="caution">
    <text evidence="4">The sequence shown here is derived from an EMBL/GenBank/DDBJ whole genome shotgun (WGS) entry which is preliminary data.</text>
</comment>
<feature type="region of interest" description="Disordered" evidence="2">
    <location>
        <begin position="443"/>
        <end position="486"/>
    </location>
</feature>
<evidence type="ECO:0000313" key="4">
    <source>
        <dbReference type="EMBL" id="KAG0659584.1"/>
    </source>
</evidence>
<dbReference type="CDD" id="cd00027">
    <property type="entry name" value="BRCT"/>
    <property type="match status" value="1"/>
</dbReference>
<feature type="compositionally biased region" description="Polar residues" evidence="2">
    <location>
        <begin position="688"/>
        <end position="702"/>
    </location>
</feature>
<feature type="compositionally biased region" description="Pro residues" evidence="2">
    <location>
        <begin position="1432"/>
        <end position="1449"/>
    </location>
</feature>
<dbReference type="PROSITE" id="PS50172">
    <property type="entry name" value="BRCT"/>
    <property type="match status" value="2"/>
</dbReference>